<keyword evidence="6 11" id="KW-0812">Transmembrane</keyword>
<evidence type="ECO:0000256" key="3">
    <source>
        <dbReference type="ARBA" id="ARBA00012438"/>
    </source>
</evidence>
<evidence type="ECO:0000256" key="1">
    <source>
        <dbReference type="ARBA" id="ARBA00000085"/>
    </source>
</evidence>
<dbReference type="PROSITE" id="PS50109">
    <property type="entry name" value="HIS_KIN"/>
    <property type="match status" value="1"/>
</dbReference>
<organism evidence="14 15">
    <name type="scientific">Lentilactobacillus hilgardii</name>
    <name type="common">Lactobacillus hilgardii</name>
    <dbReference type="NCBI Taxonomy" id="1588"/>
    <lineage>
        <taxon>Bacteria</taxon>
        <taxon>Bacillati</taxon>
        <taxon>Bacillota</taxon>
        <taxon>Bacilli</taxon>
        <taxon>Lactobacillales</taxon>
        <taxon>Lactobacillaceae</taxon>
        <taxon>Lentilactobacillus</taxon>
    </lineage>
</organism>
<keyword evidence="4" id="KW-0597">Phosphoprotein</keyword>
<dbReference type="GO" id="GO:0005886">
    <property type="term" value="C:plasma membrane"/>
    <property type="evidence" value="ECO:0007669"/>
    <property type="project" value="TreeGrafter"/>
</dbReference>
<evidence type="ECO:0000256" key="2">
    <source>
        <dbReference type="ARBA" id="ARBA00004370"/>
    </source>
</evidence>
<dbReference type="SUPFAM" id="SSF47384">
    <property type="entry name" value="Homodimeric domain of signal transducing histidine kinase"/>
    <property type="match status" value="1"/>
</dbReference>
<sequence>MPIIKVRGVKMKRKKPQMTTTSQEIQHSFRVLFIWFAFLMSLAVVGVVGVQLVHQRQAESIELLGSLKRSIIDDRPDWEQWRKNSTINTQNTYVKVNDRTRNIPTKFYSHGTKTFLKAKQIHLPFFRALTYVDGYGFMYYRSGSKLGIMSQIWLSLNPVVNVLLSVIIVVFSLFLLSLLFGWYFISSTAKRLTQPISQLSQTARDQSKSELEYETLLPVPKTPMEVKQLTTSFNELLTSINHKNQQEKTFISNAAHELRTPIAAIRGHIQLVQRHGRDHPEIVDRSIQFINNESARMQTLVNDLLALSRADRGDVKLDYIDLTSLLNETVEEQRAVLKQTINVNIPTKAVVYANADNVQQILSALLDNAGKYSPADSQITVVLSQHGSQYSLSVQNTGPRIPDNQKDQIFERFYRGDQAHNHQVSGTGLGLSIVKQLAELNHIQITVTDLKPQGSRFNLLFNNPENQN</sequence>
<dbReference type="PROSITE" id="PS50885">
    <property type="entry name" value="HAMP"/>
    <property type="match status" value="1"/>
</dbReference>
<evidence type="ECO:0000256" key="8">
    <source>
        <dbReference type="ARBA" id="ARBA00022989"/>
    </source>
</evidence>
<name>A0A6P1EBI3_LENHI</name>
<evidence type="ECO:0000256" key="6">
    <source>
        <dbReference type="ARBA" id="ARBA00022692"/>
    </source>
</evidence>
<dbReference type="Pfam" id="PF00512">
    <property type="entry name" value="HisKA"/>
    <property type="match status" value="1"/>
</dbReference>
<evidence type="ECO:0000256" key="9">
    <source>
        <dbReference type="ARBA" id="ARBA00023012"/>
    </source>
</evidence>
<keyword evidence="10 11" id="KW-0472">Membrane</keyword>
<evidence type="ECO:0000259" key="12">
    <source>
        <dbReference type="PROSITE" id="PS50109"/>
    </source>
</evidence>
<feature type="transmembrane region" description="Helical" evidence="11">
    <location>
        <begin position="32"/>
        <end position="53"/>
    </location>
</feature>
<keyword evidence="7 14" id="KW-0418">Kinase</keyword>
<dbReference type="SUPFAM" id="SSF55874">
    <property type="entry name" value="ATPase domain of HSP90 chaperone/DNA topoisomerase II/histidine kinase"/>
    <property type="match status" value="1"/>
</dbReference>
<dbReference type="Gene3D" id="1.10.287.130">
    <property type="match status" value="1"/>
</dbReference>
<dbReference type="SMART" id="SM00388">
    <property type="entry name" value="HisKA"/>
    <property type="match status" value="1"/>
</dbReference>
<feature type="domain" description="HAMP" evidence="13">
    <location>
        <begin position="190"/>
        <end position="245"/>
    </location>
</feature>
<gene>
    <name evidence="14" type="ORF">GQR93_07900</name>
</gene>
<feature type="transmembrane region" description="Helical" evidence="11">
    <location>
        <begin position="159"/>
        <end position="185"/>
    </location>
</feature>
<evidence type="ECO:0000313" key="14">
    <source>
        <dbReference type="EMBL" id="QHB52113.1"/>
    </source>
</evidence>
<dbReference type="CDD" id="cd00082">
    <property type="entry name" value="HisKA"/>
    <property type="match status" value="1"/>
</dbReference>
<comment type="subcellular location">
    <subcellularLocation>
        <location evidence="2">Membrane</location>
    </subcellularLocation>
</comment>
<keyword evidence="5" id="KW-0808">Transferase</keyword>
<evidence type="ECO:0000259" key="13">
    <source>
        <dbReference type="PROSITE" id="PS50885"/>
    </source>
</evidence>
<dbReference type="PANTHER" id="PTHR45436">
    <property type="entry name" value="SENSOR HISTIDINE KINASE YKOH"/>
    <property type="match status" value="1"/>
</dbReference>
<comment type="catalytic activity">
    <reaction evidence="1">
        <text>ATP + protein L-histidine = ADP + protein N-phospho-L-histidine.</text>
        <dbReference type="EC" id="2.7.13.3"/>
    </reaction>
</comment>
<dbReference type="FunFam" id="1.10.287.130:FF:000001">
    <property type="entry name" value="Two-component sensor histidine kinase"/>
    <property type="match status" value="1"/>
</dbReference>
<dbReference type="Proteomes" id="UP000465035">
    <property type="component" value="Chromosome"/>
</dbReference>
<evidence type="ECO:0000256" key="5">
    <source>
        <dbReference type="ARBA" id="ARBA00022679"/>
    </source>
</evidence>
<dbReference type="Gene3D" id="3.30.565.10">
    <property type="entry name" value="Histidine kinase-like ATPase, C-terminal domain"/>
    <property type="match status" value="1"/>
</dbReference>
<evidence type="ECO:0000256" key="4">
    <source>
        <dbReference type="ARBA" id="ARBA00022553"/>
    </source>
</evidence>
<dbReference type="PRINTS" id="PR00344">
    <property type="entry name" value="BCTRLSENSOR"/>
</dbReference>
<dbReference type="InterPro" id="IPR036097">
    <property type="entry name" value="HisK_dim/P_sf"/>
</dbReference>
<dbReference type="AlphaFoldDB" id="A0A6P1EBI3"/>
<dbReference type="RefSeq" id="WP_159298739.1">
    <property type="nucleotide sequence ID" value="NZ_CP047121.1"/>
</dbReference>
<evidence type="ECO:0000256" key="7">
    <source>
        <dbReference type="ARBA" id="ARBA00022777"/>
    </source>
</evidence>
<reference evidence="14 15" key="1">
    <citation type="submission" date="2019-12" db="EMBL/GenBank/DDBJ databases">
        <title>Lactobacillus hilgardii FLUB.</title>
        <authorList>
            <person name="Gustaw K."/>
        </authorList>
    </citation>
    <scope>NUCLEOTIDE SEQUENCE [LARGE SCALE GENOMIC DNA]</scope>
    <source>
        <strain evidence="14 15">FLUB</strain>
    </source>
</reference>
<dbReference type="InterPro" id="IPR003661">
    <property type="entry name" value="HisK_dim/P_dom"/>
</dbReference>
<dbReference type="InterPro" id="IPR050428">
    <property type="entry name" value="TCS_sensor_his_kinase"/>
</dbReference>
<dbReference type="InterPro" id="IPR003594">
    <property type="entry name" value="HATPase_dom"/>
</dbReference>
<evidence type="ECO:0000313" key="15">
    <source>
        <dbReference type="Proteomes" id="UP000465035"/>
    </source>
</evidence>
<dbReference type="GO" id="GO:0000155">
    <property type="term" value="F:phosphorelay sensor kinase activity"/>
    <property type="evidence" value="ECO:0007669"/>
    <property type="project" value="InterPro"/>
</dbReference>
<dbReference type="PANTHER" id="PTHR45436:SF5">
    <property type="entry name" value="SENSOR HISTIDINE KINASE TRCS"/>
    <property type="match status" value="1"/>
</dbReference>
<dbReference type="Gene3D" id="6.10.340.10">
    <property type="match status" value="1"/>
</dbReference>
<dbReference type="EC" id="2.7.13.3" evidence="3"/>
<proteinExistence type="predicted"/>
<evidence type="ECO:0000256" key="10">
    <source>
        <dbReference type="ARBA" id="ARBA00023136"/>
    </source>
</evidence>
<evidence type="ECO:0000256" key="11">
    <source>
        <dbReference type="SAM" id="Phobius"/>
    </source>
</evidence>
<dbReference type="InterPro" id="IPR003660">
    <property type="entry name" value="HAMP_dom"/>
</dbReference>
<dbReference type="Pfam" id="PF02518">
    <property type="entry name" value="HATPase_c"/>
    <property type="match status" value="1"/>
</dbReference>
<protein>
    <recommendedName>
        <fullName evidence="3">histidine kinase</fullName>
        <ecNumber evidence="3">2.7.13.3</ecNumber>
    </recommendedName>
</protein>
<dbReference type="InterPro" id="IPR036890">
    <property type="entry name" value="HATPase_C_sf"/>
</dbReference>
<dbReference type="SMART" id="SM00387">
    <property type="entry name" value="HATPase_c"/>
    <property type="match status" value="1"/>
</dbReference>
<keyword evidence="9" id="KW-0902">Two-component regulatory system</keyword>
<dbReference type="GeneID" id="69058282"/>
<dbReference type="InterPro" id="IPR004358">
    <property type="entry name" value="Sig_transdc_His_kin-like_C"/>
</dbReference>
<dbReference type="InterPro" id="IPR005467">
    <property type="entry name" value="His_kinase_dom"/>
</dbReference>
<feature type="domain" description="Histidine kinase" evidence="12">
    <location>
        <begin position="253"/>
        <end position="465"/>
    </location>
</feature>
<keyword evidence="8 11" id="KW-1133">Transmembrane helix</keyword>
<dbReference type="EMBL" id="CP047121">
    <property type="protein sequence ID" value="QHB52113.1"/>
    <property type="molecule type" value="Genomic_DNA"/>
</dbReference>
<accession>A0A6P1EBI3</accession>
<dbReference type="CDD" id="cd00075">
    <property type="entry name" value="HATPase"/>
    <property type="match status" value="1"/>
</dbReference>